<keyword evidence="3 6" id="KW-0812">Transmembrane</keyword>
<keyword evidence="5 6" id="KW-0472">Membrane</keyword>
<evidence type="ECO:0000256" key="3">
    <source>
        <dbReference type="ARBA" id="ARBA00022692"/>
    </source>
</evidence>
<dbReference type="InterPro" id="IPR037185">
    <property type="entry name" value="EmrE-like"/>
</dbReference>
<gene>
    <name evidence="8" type="ORF">SAMN04489793_2242</name>
</gene>
<proteinExistence type="inferred from homology"/>
<feature type="transmembrane region" description="Helical" evidence="6">
    <location>
        <begin position="214"/>
        <end position="232"/>
    </location>
</feature>
<feature type="transmembrane region" description="Helical" evidence="6">
    <location>
        <begin position="148"/>
        <end position="168"/>
    </location>
</feature>
<dbReference type="InterPro" id="IPR050638">
    <property type="entry name" value="AA-Vitamin_Transporters"/>
</dbReference>
<dbReference type="AlphaFoldDB" id="A0A1H4SCR5"/>
<dbReference type="Pfam" id="PF00892">
    <property type="entry name" value="EamA"/>
    <property type="match status" value="1"/>
</dbReference>
<feature type="transmembrane region" description="Helical" evidence="6">
    <location>
        <begin position="91"/>
        <end position="111"/>
    </location>
</feature>
<keyword evidence="9" id="KW-1185">Reference proteome</keyword>
<dbReference type="Proteomes" id="UP000182241">
    <property type="component" value="Unassembled WGS sequence"/>
</dbReference>
<dbReference type="GO" id="GO:0016020">
    <property type="term" value="C:membrane"/>
    <property type="evidence" value="ECO:0007669"/>
    <property type="project" value="UniProtKB-SubCell"/>
</dbReference>
<dbReference type="PANTHER" id="PTHR32322:SF2">
    <property type="entry name" value="EAMA DOMAIN-CONTAINING PROTEIN"/>
    <property type="match status" value="1"/>
</dbReference>
<feature type="transmembrane region" description="Helical" evidence="6">
    <location>
        <begin position="270"/>
        <end position="287"/>
    </location>
</feature>
<evidence type="ECO:0000256" key="1">
    <source>
        <dbReference type="ARBA" id="ARBA00004141"/>
    </source>
</evidence>
<organism evidence="8 9">
    <name type="scientific">Tsukamurella tyrosinosolvens</name>
    <dbReference type="NCBI Taxonomy" id="57704"/>
    <lineage>
        <taxon>Bacteria</taxon>
        <taxon>Bacillati</taxon>
        <taxon>Actinomycetota</taxon>
        <taxon>Actinomycetes</taxon>
        <taxon>Mycobacteriales</taxon>
        <taxon>Tsukamurellaceae</taxon>
        <taxon>Tsukamurella</taxon>
    </lineage>
</organism>
<dbReference type="SUPFAM" id="SSF103481">
    <property type="entry name" value="Multidrug resistance efflux transporter EmrE"/>
    <property type="match status" value="2"/>
</dbReference>
<feature type="domain" description="EamA" evidence="7">
    <location>
        <begin position="150"/>
        <end position="287"/>
    </location>
</feature>
<evidence type="ECO:0000256" key="4">
    <source>
        <dbReference type="ARBA" id="ARBA00022989"/>
    </source>
</evidence>
<feature type="transmembrane region" description="Helical" evidence="6">
    <location>
        <begin position="175"/>
        <end position="194"/>
    </location>
</feature>
<feature type="transmembrane region" description="Helical" evidence="6">
    <location>
        <begin position="7"/>
        <end position="31"/>
    </location>
</feature>
<comment type="subcellular location">
    <subcellularLocation>
        <location evidence="1">Membrane</location>
        <topology evidence="1">Multi-pass membrane protein</topology>
    </subcellularLocation>
</comment>
<name>A0A1H4SCR5_TSUTY</name>
<dbReference type="EMBL" id="FNSA01000003">
    <property type="protein sequence ID" value="SEC41848.1"/>
    <property type="molecule type" value="Genomic_DNA"/>
</dbReference>
<evidence type="ECO:0000256" key="2">
    <source>
        <dbReference type="ARBA" id="ARBA00007362"/>
    </source>
</evidence>
<comment type="similarity">
    <text evidence="2">Belongs to the EamA transporter family.</text>
</comment>
<feature type="transmembrane region" description="Helical" evidence="6">
    <location>
        <begin position="244"/>
        <end position="264"/>
    </location>
</feature>
<keyword evidence="4 6" id="KW-1133">Transmembrane helix</keyword>
<evidence type="ECO:0000259" key="7">
    <source>
        <dbReference type="Pfam" id="PF00892"/>
    </source>
</evidence>
<accession>A0A1H4SCR5</accession>
<protein>
    <submittedName>
        <fullName evidence="8">Inner membrane transporter RhtA</fullName>
    </submittedName>
</protein>
<feature type="transmembrane region" description="Helical" evidence="6">
    <location>
        <begin position="37"/>
        <end position="55"/>
    </location>
</feature>
<dbReference type="STRING" id="57704.SAMN04489793_2242"/>
<evidence type="ECO:0000313" key="8">
    <source>
        <dbReference type="EMBL" id="SEC41848.1"/>
    </source>
</evidence>
<sequence>MRRVTQLMIPAMFVIGAISQYVGASLGVGLFEQLSPVAVAWLRGAGAGLILLIALRPRRADWTPARLRAAALFGTVTVAMNMAFYEAIDHIDLGTAVAIEFLGPIAVAVAGSRRAVDLVAAAAALVGVVCVAGVNLDGASGGGLGSDGAIGIACALLAAALWAGYIVLGKRVADAGGGIEGLGVGLAAGALVLALPGLGPDLVSRPEAFLSWEVWVLGLGLGLLSSVVPYALDQVVLTRVGRERFALLLALLPVTATGVGAVMLGQQPGWLEAVGIALVVIAIALTSRRTSTPDSGG</sequence>
<feature type="transmembrane region" description="Helical" evidence="6">
    <location>
        <begin position="67"/>
        <end position="85"/>
    </location>
</feature>
<evidence type="ECO:0000256" key="6">
    <source>
        <dbReference type="SAM" id="Phobius"/>
    </source>
</evidence>
<feature type="transmembrane region" description="Helical" evidence="6">
    <location>
        <begin position="118"/>
        <end position="136"/>
    </location>
</feature>
<reference evidence="9" key="1">
    <citation type="submission" date="2016-10" db="EMBL/GenBank/DDBJ databases">
        <authorList>
            <person name="Varghese N."/>
            <person name="Submissions S."/>
        </authorList>
    </citation>
    <scope>NUCLEOTIDE SEQUENCE [LARGE SCALE GENOMIC DNA]</scope>
    <source>
        <strain evidence="9">DSM 44234</strain>
    </source>
</reference>
<dbReference type="InterPro" id="IPR000620">
    <property type="entry name" value="EamA_dom"/>
</dbReference>
<evidence type="ECO:0000256" key="5">
    <source>
        <dbReference type="ARBA" id="ARBA00023136"/>
    </source>
</evidence>
<evidence type="ECO:0000313" key="9">
    <source>
        <dbReference type="Proteomes" id="UP000182241"/>
    </source>
</evidence>
<dbReference type="PANTHER" id="PTHR32322">
    <property type="entry name" value="INNER MEMBRANE TRANSPORTER"/>
    <property type="match status" value="1"/>
</dbReference>